<protein>
    <recommendedName>
        <fullName evidence="7">Tail specific protease domain-containing protein</fullName>
    </recommendedName>
</protein>
<dbReference type="InterPro" id="IPR005151">
    <property type="entry name" value="Tail-specific_protease"/>
</dbReference>
<gene>
    <name evidence="5" type="ORF">B0T20DRAFT_494683</name>
</gene>
<dbReference type="Pfam" id="PF03572">
    <property type="entry name" value="Peptidase_S41"/>
    <property type="match status" value="1"/>
</dbReference>
<feature type="domain" description="CPAF-like PDZ" evidence="4">
    <location>
        <begin position="156"/>
        <end position="278"/>
    </location>
</feature>
<feature type="compositionally biased region" description="Pro residues" evidence="1">
    <location>
        <begin position="324"/>
        <end position="334"/>
    </location>
</feature>
<keyword evidence="2" id="KW-0732">Signal</keyword>
<sequence length="734" mass="80977">MLSLILLALTSGVSTQPDPNSQWEAIESNACSEIARSYDLWTKNGGHGDFYDIPQQTAYDCLMSMPFDSQRAVKFIDEYLKYLQFQSTLDSLKHPPPGYITPSIDLLAGFSKIRDKAQQGVYNSHYSFDNDIKSLLQRANEGHLSLNLCSHKIFRFHRTPAVVSISTDGLSLPKIYTFHDASLIHAGFPADNLSHLVSINSASADYFLQAHLARTFELHDPDARWNHLFPWPVNQFTGLLTGGGWQSYEGLWPGAAQYILKFANETKLEVNTTASWPATNGLGPMTYTDGESLWKAACLPGHEPLLQSLSDTDAHPPSQHPDGPKPPGTQAPYPLPIIHTPNNSLRGYYLPPPHNDTAVLQIPTFRFTSGSKSNFSQTALEFLTRASHQDGKTKLIIDLQGNSGGDVIPGFNIFKILFPDLPIRTATRFRVTELVRLMVKVYSEAYGGVEDEKDVPSDPPFVAGVAVGADQKRIFMGWEQLLGPEGTKEGSMSSLLAHFDLNLASTLEEPVFGYGPFAWMRNGSRPFKAENIVVITNGQCASTCALLISLLRHLGLPSPSPSPGIRTLTFGGRPRLGPMQAVGGVKGGQYYSLSTIYKHVQRAIELAVTNSTLSPSSSKAALLTDEELARLKELAPVSLEDFPLRLGLNGLGAGVNFRDLYYLPVEHSDASKNGVKEMAAQVPAQFIYEPADCRRFITAEMLFRPAKMWEVAREVMWRMFDEDEKGEYGRCVGS</sequence>
<dbReference type="EMBL" id="JAUTDP010000003">
    <property type="protein sequence ID" value="KAK3400715.1"/>
    <property type="molecule type" value="Genomic_DNA"/>
</dbReference>
<dbReference type="InterPro" id="IPR029045">
    <property type="entry name" value="ClpP/crotonase-like_dom_sf"/>
</dbReference>
<evidence type="ECO:0000256" key="1">
    <source>
        <dbReference type="SAM" id="MobiDB-lite"/>
    </source>
</evidence>
<reference evidence="5" key="1">
    <citation type="journal article" date="2023" name="Mol. Phylogenet. Evol.">
        <title>Genome-scale phylogeny and comparative genomics of the fungal order Sordariales.</title>
        <authorList>
            <person name="Hensen N."/>
            <person name="Bonometti L."/>
            <person name="Westerberg I."/>
            <person name="Brannstrom I.O."/>
            <person name="Guillou S."/>
            <person name="Cros-Aarteil S."/>
            <person name="Calhoun S."/>
            <person name="Haridas S."/>
            <person name="Kuo A."/>
            <person name="Mondo S."/>
            <person name="Pangilinan J."/>
            <person name="Riley R."/>
            <person name="LaButti K."/>
            <person name="Andreopoulos B."/>
            <person name="Lipzen A."/>
            <person name="Chen C."/>
            <person name="Yan M."/>
            <person name="Daum C."/>
            <person name="Ng V."/>
            <person name="Clum A."/>
            <person name="Steindorff A."/>
            <person name="Ohm R.A."/>
            <person name="Martin F."/>
            <person name="Silar P."/>
            <person name="Natvig D.O."/>
            <person name="Lalanne C."/>
            <person name="Gautier V."/>
            <person name="Ament-Velasquez S.L."/>
            <person name="Kruys A."/>
            <person name="Hutchinson M.I."/>
            <person name="Powell A.J."/>
            <person name="Barry K."/>
            <person name="Miller A.N."/>
            <person name="Grigoriev I.V."/>
            <person name="Debuchy R."/>
            <person name="Gladieux P."/>
            <person name="Hiltunen Thoren M."/>
            <person name="Johannesson H."/>
        </authorList>
    </citation>
    <scope>NUCLEOTIDE SEQUENCE</scope>
    <source>
        <strain evidence="5">FGSC 1904</strain>
    </source>
</reference>
<dbReference type="InterPro" id="IPR056186">
    <property type="entry name" value="PDZ_CPAF-rel"/>
</dbReference>
<dbReference type="PANTHER" id="PTHR37049">
    <property type="entry name" value="PEPTIDASE S41 FAMILY PROTEIN"/>
    <property type="match status" value="1"/>
</dbReference>
<proteinExistence type="predicted"/>
<name>A0AAE0PIP7_SORBR</name>
<evidence type="ECO:0000313" key="6">
    <source>
        <dbReference type="Proteomes" id="UP001281003"/>
    </source>
</evidence>
<evidence type="ECO:0000259" key="3">
    <source>
        <dbReference type="Pfam" id="PF03572"/>
    </source>
</evidence>
<dbReference type="GO" id="GO:0008236">
    <property type="term" value="F:serine-type peptidase activity"/>
    <property type="evidence" value="ECO:0007669"/>
    <property type="project" value="InterPro"/>
</dbReference>
<feature type="signal peptide" evidence="2">
    <location>
        <begin position="1"/>
        <end position="15"/>
    </location>
</feature>
<dbReference type="SUPFAM" id="SSF52096">
    <property type="entry name" value="ClpP/crotonase"/>
    <property type="match status" value="1"/>
</dbReference>
<dbReference type="GO" id="GO:0006508">
    <property type="term" value="P:proteolysis"/>
    <property type="evidence" value="ECO:0007669"/>
    <property type="project" value="InterPro"/>
</dbReference>
<dbReference type="Gene3D" id="3.90.226.10">
    <property type="entry name" value="2-enoyl-CoA Hydratase, Chain A, domain 1"/>
    <property type="match status" value="1"/>
</dbReference>
<evidence type="ECO:0008006" key="7">
    <source>
        <dbReference type="Google" id="ProtNLM"/>
    </source>
</evidence>
<comment type="caution">
    <text evidence="5">The sequence shown here is derived from an EMBL/GenBank/DDBJ whole genome shotgun (WGS) entry which is preliminary data.</text>
</comment>
<evidence type="ECO:0000313" key="5">
    <source>
        <dbReference type="EMBL" id="KAK3400715.1"/>
    </source>
</evidence>
<keyword evidence="6" id="KW-1185">Reference proteome</keyword>
<dbReference type="AlphaFoldDB" id="A0AAE0PIP7"/>
<evidence type="ECO:0000256" key="2">
    <source>
        <dbReference type="SAM" id="SignalP"/>
    </source>
</evidence>
<dbReference type="InterPro" id="IPR052766">
    <property type="entry name" value="S41A_metabolite_peptidase"/>
</dbReference>
<dbReference type="Pfam" id="PF23658">
    <property type="entry name" value="PDZ_CPAF_rel"/>
    <property type="match status" value="1"/>
</dbReference>
<organism evidence="5 6">
    <name type="scientific">Sordaria brevicollis</name>
    <dbReference type="NCBI Taxonomy" id="83679"/>
    <lineage>
        <taxon>Eukaryota</taxon>
        <taxon>Fungi</taxon>
        <taxon>Dikarya</taxon>
        <taxon>Ascomycota</taxon>
        <taxon>Pezizomycotina</taxon>
        <taxon>Sordariomycetes</taxon>
        <taxon>Sordariomycetidae</taxon>
        <taxon>Sordariales</taxon>
        <taxon>Sordariaceae</taxon>
        <taxon>Sordaria</taxon>
    </lineage>
</organism>
<feature type="region of interest" description="Disordered" evidence="1">
    <location>
        <begin position="305"/>
        <end position="334"/>
    </location>
</feature>
<feature type="chain" id="PRO_5042208438" description="Tail specific protease domain-containing protein" evidence="2">
    <location>
        <begin position="16"/>
        <end position="734"/>
    </location>
</feature>
<evidence type="ECO:0000259" key="4">
    <source>
        <dbReference type="Pfam" id="PF23658"/>
    </source>
</evidence>
<reference evidence="5" key="2">
    <citation type="submission" date="2023-07" db="EMBL/GenBank/DDBJ databases">
        <authorList>
            <consortium name="Lawrence Berkeley National Laboratory"/>
            <person name="Haridas S."/>
            <person name="Hensen N."/>
            <person name="Bonometti L."/>
            <person name="Westerberg I."/>
            <person name="Brannstrom I.O."/>
            <person name="Guillou S."/>
            <person name="Cros-Aarteil S."/>
            <person name="Calhoun S."/>
            <person name="Kuo A."/>
            <person name="Mondo S."/>
            <person name="Pangilinan J."/>
            <person name="Riley R."/>
            <person name="LaButti K."/>
            <person name="Andreopoulos B."/>
            <person name="Lipzen A."/>
            <person name="Chen C."/>
            <person name="Yanf M."/>
            <person name="Daum C."/>
            <person name="Ng V."/>
            <person name="Clum A."/>
            <person name="Steindorff A."/>
            <person name="Ohm R."/>
            <person name="Martin F."/>
            <person name="Silar P."/>
            <person name="Natvig D."/>
            <person name="Lalanne C."/>
            <person name="Gautier V."/>
            <person name="Ament-velasquez S.L."/>
            <person name="Kruys A."/>
            <person name="Hutchinson M.I."/>
            <person name="Powell A.J."/>
            <person name="Barry K."/>
            <person name="Miller A.N."/>
            <person name="Grigoriev I.V."/>
            <person name="Debuchy R."/>
            <person name="Gladieux P."/>
            <person name="Thoren M.H."/>
            <person name="Johannesson H."/>
        </authorList>
    </citation>
    <scope>NUCLEOTIDE SEQUENCE</scope>
    <source>
        <strain evidence="5">FGSC 1904</strain>
    </source>
</reference>
<dbReference type="Proteomes" id="UP001281003">
    <property type="component" value="Unassembled WGS sequence"/>
</dbReference>
<dbReference type="PANTHER" id="PTHR37049:SF4">
    <property type="entry name" value="RHODANESE DOMAIN-CONTAINING PROTEIN"/>
    <property type="match status" value="1"/>
</dbReference>
<accession>A0AAE0PIP7</accession>
<feature type="domain" description="Tail specific protease" evidence="3">
    <location>
        <begin position="357"/>
        <end position="554"/>
    </location>
</feature>